<reference evidence="2 3" key="1">
    <citation type="submission" date="2018-05" db="EMBL/GenBank/DDBJ databases">
        <title>Marinilabilia rubrum sp. nov., isolated from saltern sediment.</title>
        <authorList>
            <person name="Zhang R."/>
        </authorList>
    </citation>
    <scope>NUCLEOTIDE SEQUENCE [LARGE SCALE GENOMIC DNA]</scope>
    <source>
        <strain evidence="2 3">WTE16</strain>
    </source>
</reference>
<keyword evidence="3" id="KW-1185">Reference proteome</keyword>
<feature type="domain" description="Secretion system C-terminal sorting" evidence="1">
    <location>
        <begin position="590"/>
        <end position="650"/>
    </location>
</feature>
<comment type="caution">
    <text evidence="2">The sequence shown here is derived from an EMBL/GenBank/DDBJ whole genome shotgun (WGS) entry which is preliminary data.</text>
</comment>
<dbReference type="InterPro" id="IPR026444">
    <property type="entry name" value="Secre_tail"/>
</dbReference>
<sequence length="659" mass="68915">MMHFYNNSKQLVRSILIGILFLSFTTLGVHAQVQIMVTTDGGAFVDANSHGTWATATSELQTAIDAAAVATGGGTIWIEGGTYYPTKRQAADPASDPEAVDISGNPRHATFVMASNVTVMGGFEGTETTAAERPSDLFGTTNRVTLSGDIDQDGVDPDNDSYHVVLFPLGVDNSAILEDVYITGGLANGANYFSFRGGGVHMREDGTLNNCVITENGSSDGGGGAYLYKGGLITESEISNNLTPSNGAGILLNLGGTVSNSLIHSNHSTDNSVANGAGVFFDSEPGLFGTLTHCVVATNLSDDKGGGIGTFGEASIINNLILSNEALGNGGGIFLQGGGTVLNNTVVANYSDLGPGVYADTQGAVYNSVLWNNENPYSNVQFVRTDNSTIIDFTAIQGGATGTGITNVINLSTSNSDPGSGTENYPEFRDPVSFAAQPLTSSEVETLLNSDFRINLTSALLDAGNDAFAGIPSFDLGGNQRITKGVIDIGAYEALYYTVTGAVSGSNGTIDPVGPANYLAGEEVVITLTPEEGYDVSTFTINSTDYFDQIADQGDSYTYTEASISDDIDAVVSFGIPNSLAETGLDAFNVYPIPTNDQLFIEGIEINGLEIYSASGKLVKQLKGNIESPVVVSDLTKGLYILIIEDISGEVRTVRFVKN</sequence>
<dbReference type="RefSeq" id="WP_109262681.1">
    <property type="nucleotide sequence ID" value="NZ_QEWP01000001.1"/>
</dbReference>
<dbReference type="NCBIfam" id="TIGR04183">
    <property type="entry name" value="Por_Secre_tail"/>
    <property type="match status" value="1"/>
</dbReference>
<dbReference type="AlphaFoldDB" id="A0A2U2BDX1"/>
<evidence type="ECO:0000313" key="3">
    <source>
        <dbReference type="Proteomes" id="UP000244956"/>
    </source>
</evidence>
<gene>
    <name evidence="2" type="ORF">DDZ16_01700</name>
</gene>
<dbReference type="Gene3D" id="2.160.20.10">
    <property type="entry name" value="Single-stranded right-handed beta-helix, Pectin lyase-like"/>
    <property type="match status" value="1"/>
</dbReference>
<dbReference type="Proteomes" id="UP000244956">
    <property type="component" value="Unassembled WGS sequence"/>
</dbReference>
<dbReference type="Pfam" id="PF18962">
    <property type="entry name" value="Por_Secre_tail"/>
    <property type="match status" value="1"/>
</dbReference>
<dbReference type="NCBIfam" id="NF041518">
    <property type="entry name" value="choice_anch_Q"/>
    <property type="match status" value="1"/>
</dbReference>
<protein>
    <recommendedName>
        <fullName evidence="1">Secretion system C-terminal sorting domain-containing protein</fullName>
    </recommendedName>
</protein>
<proteinExistence type="predicted"/>
<dbReference type="InterPro" id="IPR059226">
    <property type="entry name" value="Choice_anch_Q_dom"/>
</dbReference>
<evidence type="ECO:0000259" key="1">
    <source>
        <dbReference type="Pfam" id="PF18962"/>
    </source>
</evidence>
<dbReference type="SUPFAM" id="SSF51126">
    <property type="entry name" value="Pectin lyase-like"/>
    <property type="match status" value="1"/>
</dbReference>
<name>A0A2U2BDX1_9BACT</name>
<organism evidence="2 3">
    <name type="scientific">Marinilabilia rubra</name>
    <dbReference type="NCBI Taxonomy" id="2162893"/>
    <lineage>
        <taxon>Bacteria</taxon>
        <taxon>Pseudomonadati</taxon>
        <taxon>Bacteroidota</taxon>
        <taxon>Bacteroidia</taxon>
        <taxon>Marinilabiliales</taxon>
        <taxon>Marinilabiliaceae</taxon>
        <taxon>Marinilabilia</taxon>
    </lineage>
</organism>
<dbReference type="InterPro" id="IPR011050">
    <property type="entry name" value="Pectin_lyase_fold/virulence"/>
</dbReference>
<accession>A0A2U2BDX1</accession>
<dbReference type="EMBL" id="QEWP01000001">
    <property type="protein sequence ID" value="PWE01227.1"/>
    <property type="molecule type" value="Genomic_DNA"/>
</dbReference>
<dbReference type="OrthoDB" id="8901262at2"/>
<evidence type="ECO:0000313" key="2">
    <source>
        <dbReference type="EMBL" id="PWE01227.1"/>
    </source>
</evidence>
<dbReference type="InterPro" id="IPR012334">
    <property type="entry name" value="Pectin_lyas_fold"/>
</dbReference>